<evidence type="ECO:0000259" key="3">
    <source>
        <dbReference type="Pfam" id="PF09687"/>
    </source>
</evidence>
<evidence type="ECO:0000313" key="5">
    <source>
        <dbReference type="Proteomes" id="UP000054561"/>
    </source>
</evidence>
<organism evidence="4 5">
    <name type="scientific">Plasmodium fragile</name>
    <dbReference type="NCBI Taxonomy" id="5857"/>
    <lineage>
        <taxon>Eukaryota</taxon>
        <taxon>Sar</taxon>
        <taxon>Alveolata</taxon>
        <taxon>Apicomplexa</taxon>
        <taxon>Aconoidasida</taxon>
        <taxon>Haemosporida</taxon>
        <taxon>Plasmodiidae</taxon>
        <taxon>Plasmodium</taxon>
        <taxon>Plasmodium (Plasmodium)</taxon>
    </lineage>
</organism>
<dbReference type="GeneID" id="24269489"/>
<dbReference type="InterPro" id="IPR006526">
    <property type="entry name" value="Export_prot_PHISTa/b/c"/>
</dbReference>
<dbReference type="EMBL" id="KQ001699">
    <property type="protein sequence ID" value="KJP86204.1"/>
    <property type="molecule type" value="Genomic_DNA"/>
</dbReference>
<dbReference type="AlphaFoldDB" id="A0A0D9QGS5"/>
<name>A0A0D9QGS5_PLAFR</name>
<gene>
    <name evidence="4" type="ORF">AK88_04175</name>
</gene>
<feature type="region of interest" description="Disordered" evidence="1">
    <location>
        <begin position="52"/>
        <end position="101"/>
    </location>
</feature>
<keyword evidence="2" id="KW-0812">Transmembrane</keyword>
<evidence type="ECO:0000313" key="4">
    <source>
        <dbReference type="EMBL" id="KJP86204.1"/>
    </source>
</evidence>
<proteinExistence type="predicted"/>
<feature type="compositionally biased region" description="Low complexity" evidence="1">
    <location>
        <begin position="89"/>
        <end position="101"/>
    </location>
</feature>
<dbReference type="InterPro" id="IPR019111">
    <property type="entry name" value="PRESA_N"/>
</dbReference>
<keyword evidence="2" id="KW-0472">Membrane</keyword>
<dbReference type="RefSeq" id="XP_012337208.1">
    <property type="nucleotide sequence ID" value="XM_012481785.1"/>
</dbReference>
<feature type="compositionally biased region" description="Polar residues" evidence="1">
    <location>
        <begin position="71"/>
        <end position="80"/>
    </location>
</feature>
<accession>A0A0D9QGS5</accession>
<dbReference type="VEuPathDB" id="PlasmoDB:AK88_04175"/>
<feature type="domain" description="Plasmodium RESA N-terminal" evidence="3">
    <location>
        <begin position="154"/>
        <end position="277"/>
    </location>
</feature>
<dbReference type="PANTHER" id="PTHR36193:SF23">
    <property type="entry name" value="PHISTB DOMAIN-CONTAINING RESA-LIKE PROTEIN 1"/>
    <property type="match status" value="1"/>
</dbReference>
<dbReference type="PANTHER" id="PTHR36193">
    <property type="entry name" value="PHISTB DOMAIN-CONTAINING RESA-LIKE PROTEIN 1"/>
    <property type="match status" value="1"/>
</dbReference>
<dbReference type="Pfam" id="PF09687">
    <property type="entry name" value="PRESAN"/>
    <property type="match status" value="1"/>
</dbReference>
<dbReference type="NCBIfam" id="TIGR01639">
    <property type="entry name" value="P_fal_TIGR01639"/>
    <property type="match status" value="1"/>
</dbReference>
<dbReference type="OMA" id="KEMFIIW"/>
<dbReference type="InterPro" id="IPR044885">
    <property type="entry name" value="PRESA_N_sf"/>
</dbReference>
<feature type="transmembrane region" description="Helical" evidence="2">
    <location>
        <begin position="6"/>
        <end position="25"/>
    </location>
</feature>
<protein>
    <recommendedName>
        <fullName evidence="3">Plasmodium RESA N-terminal domain-containing protein</fullName>
    </recommendedName>
</protein>
<dbReference type="OrthoDB" id="384212at2759"/>
<keyword evidence="2" id="KW-1133">Transmembrane helix</keyword>
<evidence type="ECO:0000256" key="2">
    <source>
        <dbReference type="SAM" id="Phobius"/>
    </source>
</evidence>
<dbReference type="Proteomes" id="UP000054561">
    <property type="component" value="Unassembled WGS sequence"/>
</dbReference>
<evidence type="ECO:0000256" key="1">
    <source>
        <dbReference type="SAM" id="MobiDB-lite"/>
    </source>
</evidence>
<keyword evidence="5" id="KW-1185">Reference proteome</keyword>
<reference evidence="4 5" key="1">
    <citation type="submission" date="2014-03" db="EMBL/GenBank/DDBJ databases">
        <title>The Genome Sequence of Plasmodium fragile nilgiri.</title>
        <authorList>
            <consortium name="The Broad Institute Genomics Platform"/>
            <consortium name="The Broad Institute Genome Sequencing Center for Infectious Disease"/>
            <person name="Neafsey D."/>
            <person name="Duraisingh M."/>
            <person name="Young S.K."/>
            <person name="Zeng Q."/>
            <person name="Gargeya S."/>
            <person name="Abouelleil A."/>
            <person name="Alvarado L."/>
            <person name="Chapman S.B."/>
            <person name="Gainer-Dewar J."/>
            <person name="Goldberg J."/>
            <person name="Griggs A."/>
            <person name="Gujja S."/>
            <person name="Hansen M."/>
            <person name="Howarth C."/>
            <person name="Imamovic A."/>
            <person name="Larimer J."/>
            <person name="Pearson M."/>
            <person name="Poon T.W."/>
            <person name="Priest M."/>
            <person name="Roberts A."/>
            <person name="Saif S."/>
            <person name="Shea T."/>
            <person name="Sykes S."/>
            <person name="Wortman J."/>
            <person name="Nusbaum C."/>
            <person name="Birren B."/>
        </authorList>
    </citation>
    <scope>NUCLEOTIDE SEQUENCE [LARGE SCALE GENOMIC DNA]</scope>
    <source>
        <strain evidence="5">nilgiri</strain>
    </source>
</reference>
<dbReference type="Gene3D" id="6.10.280.180">
    <property type="entry name" value="Plasmodium RESA, N-terminal helical domain"/>
    <property type="match status" value="1"/>
</dbReference>
<sequence length="301" mass="34891">MEVHVRFAILGLLNMLLVTFIFLLIHQERGLNGESLSSTTERCTQLGQRKLAACSPPSPMNNELNEDDETPGTSSASNNPGHGKGNYMNEHNSMNNKKGNNAKNANAINYVYNDIEDTYELPDYNMIKENERRLKEDYDLSSYEKNENEFLRHISEGEVNERIKKLGEYVNVKEMFIIWNYINGFERAKYINMEKNMIQHCEDLSSTYNVSKKTKTKLWTTIYYYMKDEMFYQERKLHKALYNFLDQGPSPKGLFLEFIDQTIRSWRDFRRGVNKICMAMLNSTVKGDSSGGVSLQRDGVA</sequence>